<sequence>MMLVGKVIALLAITTSLALPVGAFAPPRSHQSTSLLEAEAHSRGDFISNAAIAIAATSVAVIPLQPANARGRATLEAAYDRYTPRIIDGGKFFKGQLYGAIAKGDWKAIETATAEPPKKSKEDRALADGGIAKRAAQAGGFSDSRVLSAMDLFAATFSESSISPKTKAMQAEVAKLREVVQGMNKAARIAQGEEKAGGGFFGVGGKTPSKTELASEVKDLYMKGGNAFNQYVYAANDGLPVQLNKLPFL</sequence>
<gene>
    <name evidence="2" type="ORF">ACHAWU_004336</name>
</gene>
<organism evidence="2 3">
    <name type="scientific">Discostella pseudostelligera</name>
    <dbReference type="NCBI Taxonomy" id="259834"/>
    <lineage>
        <taxon>Eukaryota</taxon>
        <taxon>Sar</taxon>
        <taxon>Stramenopiles</taxon>
        <taxon>Ochrophyta</taxon>
        <taxon>Bacillariophyta</taxon>
        <taxon>Coscinodiscophyceae</taxon>
        <taxon>Thalassiosirophycidae</taxon>
        <taxon>Stephanodiscales</taxon>
        <taxon>Stephanodiscaceae</taxon>
        <taxon>Discostella</taxon>
    </lineage>
</organism>
<dbReference type="AlphaFoldDB" id="A0ABD3M3D7"/>
<keyword evidence="1" id="KW-0732">Signal</keyword>
<keyword evidence="3" id="KW-1185">Reference proteome</keyword>
<protein>
    <submittedName>
        <fullName evidence="2">Uncharacterized protein</fullName>
    </submittedName>
</protein>
<feature type="chain" id="PRO_5044832799" evidence="1">
    <location>
        <begin position="19"/>
        <end position="249"/>
    </location>
</feature>
<comment type="caution">
    <text evidence="2">The sequence shown here is derived from an EMBL/GenBank/DDBJ whole genome shotgun (WGS) entry which is preliminary data.</text>
</comment>
<proteinExistence type="predicted"/>
<name>A0ABD3M3D7_9STRA</name>
<reference evidence="2 3" key="1">
    <citation type="submission" date="2024-10" db="EMBL/GenBank/DDBJ databases">
        <title>Updated reference genomes for cyclostephanoid diatoms.</title>
        <authorList>
            <person name="Roberts W.R."/>
            <person name="Alverson A.J."/>
        </authorList>
    </citation>
    <scope>NUCLEOTIDE SEQUENCE [LARGE SCALE GENOMIC DNA]</scope>
    <source>
        <strain evidence="2 3">AJA232-27</strain>
    </source>
</reference>
<dbReference type="Proteomes" id="UP001530293">
    <property type="component" value="Unassembled WGS sequence"/>
</dbReference>
<evidence type="ECO:0000313" key="2">
    <source>
        <dbReference type="EMBL" id="KAL3758493.1"/>
    </source>
</evidence>
<evidence type="ECO:0000256" key="1">
    <source>
        <dbReference type="SAM" id="SignalP"/>
    </source>
</evidence>
<feature type="signal peptide" evidence="1">
    <location>
        <begin position="1"/>
        <end position="18"/>
    </location>
</feature>
<evidence type="ECO:0000313" key="3">
    <source>
        <dbReference type="Proteomes" id="UP001530293"/>
    </source>
</evidence>
<dbReference type="EMBL" id="JALLBG020000229">
    <property type="protein sequence ID" value="KAL3758493.1"/>
    <property type="molecule type" value="Genomic_DNA"/>
</dbReference>
<accession>A0ABD3M3D7</accession>